<comment type="catalytic activity">
    <reaction evidence="11 13">
        <text>L-homoserine + ATP = O-phospho-L-homoserine + ADP + H(+)</text>
        <dbReference type="Rhea" id="RHEA:13985"/>
        <dbReference type="ChEBI" id="CHEBI:15378"/>
        <dbReference type="ChEBI" id="CHEBI:30616"/>
        <dbReference type="ChEBI" id="CHEBI:57476"/>
        <dbReference type="ChEBI" id="CHEBI:57590"/>
        <dbReference type="ChEBI" id="CHEBI:456216"/>
        <dbReference type="EC" id="2.7.1.39"/>
    </reaction>
</comment>
<dbReference type="Gene3D" id="3.30.230.10">
    <property type="match status" value="1"/>
</dbReference>
<dbReference type="PANTHER" id="PTHR20861:SF1">
    <property type="entry name" value="HOMOSERINE KINASE"/>
    <property type="match status" value="1"/>
</dbReference>
<dbReference type="InterPro" id="IPR013750">
    <property type="entry name" value="GHMP_kinase_C_dom"/>
</dbReference>
<evidence type="ECO:0000259" key="16">
    <source>
        <dbReference type="Pfam" id="PF08544"/>
    </source>
</evidence>
<evidence type="ECO:0000256" key="12">
    <source>
        <dbReference type="ARBA" id="ARBA00049954"/>
    </source>
</evidence>
<evidence type="ECO:0000259" key="15">
    <source>
        <dbReference type="Pfam" id="PF00288"/>
    </source>
</evidence>
<dbReference type="GO" id="GO:0005524">
    <property type="term" value="F:ATP binding"/>
    <property type="evidence" value="ECO:0007669"/>
    <property type="project" value="UniProtKB-UniRule"/>
</dbReference>
<dbReference type="HAMAP" id="MF_00384">
    <property type="entry name" value="Homoser_kinase"/>
    <property type="match status" value="1"/>
</dbReference>
<evidence type="ECO:0000256" key="7">
    <source>
        <dbReference type="ARBA" id="ARBA00022697"/>
    </source>
</evidence>
<dbReference type="GO" id="GO:0005737">
    <property type="term" value="C:cytoplasm"/>
    <property type="evidence" value="ECO:0007669"/>
    <property type="project" value="UniProtKB-SubCell"/>
</dbReference>
<name>A0ABD7V886_9ACTN</name>
<evidence type="ECO:0000256" key="6">
    <source>
        <dbReference type="ARBA" id="ARBA00022679"/>
    </source>
</evidence>
<dbReference type="InterPro" id="IPR036554">
    <property type="entry name" value="GHMP_kinase_C_sf"/>
</dbReference>
<proteinExistence type="inferred from homology"/>
<keyword evidence="7 13" id="KW-0791">Threonine biosynthesis</keyword>
<dbReference type="SUPFAM" id="SSF54211">
    <property type="entry name" value="Ribosomal protein S5 domain 2-like"/>
    <property type="match status" value="1"/>
</dbReference>
<evidence type="ECO:0000256" key="2">
    <source>
        <dbReference type="ARBA" id="ARBA00007370"/>
    </source>
</evidence>
<sequence length="338" mass="34360">MTSGEMTEPGEMTRTGEMTQPDEMARPGVAPRQLPVGVSTRVRVPASSANLGPGFDCLGIALGIYDEVIVETIDSGVVLDVEGEGSANVPRDDSHLVVRALRRGLAHAGVSAPGLKLRCVNTIPHSRGLGSSAAAAVSGLAAASGLVRAAGFGAGLSDAELVQLSGEFEGHPDNAAASVLGSAVVTWTESADGVDSYHAHRLAVHPDVCATVFVPDTESSTSFTRGLLPDSVPREDAIFNLSRAALAVVALTSDPSNLMAASADRLHQPYRASAMLPTSTLVAELRARGHAATVSGAGPTVLVLGTAPVPADIRVLAQGHGFETRSVAIAGGVDITAG</sequence>
<feature type="binding site" evidence="13">
    <location>
        <begin position="124"/>
        <end position="134"/>
    </location>
    <ligand>
        <name>ATP</name>
        <dbReference type="ChEBI" id="CHEBI:30616"/>
    </ligand>
</feature>
<feature type="domain" description="GHMP kinase N-terminal" evidence="15">
    <location>
        <begin position="96"/>
        <end position="181"/>
    </location>
</feature>
<keyword evidence="10 13" id="KW-0067">ATP-binding</keyword>
<feature type="domain" description="GHMP kinase C-terminal" evidence="16">
    <location>
        <begin position="256"/>
        <end position="305"/>
    </location>
</feature>
<dbReference type="SUPFAM" id="SSF55060">
    <property type="entry name" value="GHMP Kinase, C-terminal domain"/>
    <property type="match status" value="1"/>
</dbReference>
<keyword evidence="13" id="KW-0963">Cytoplasm</keyword>
<dbReference type="InterPro" id="IPR000870">
    <property type="entry name" value="Homoserine_kinase"/>
</dbReference>
<comment type="subcellular location">
    <subcellularLocation>
        <location evidence="13">Cytoplasm</location>
    </subcellularLocation>
</comment>
<dbReference type="AlphaFoldDB" id="A0ABD7V886"/>
<protein>
    <recommendedName>
        <fullName evidence="4 13">Homoserine kinase</fullName>
        <shortName evidence="13">HK</shortName>
        <shortName evidence="13">HSK</shortName>
        <ecNumber evidence="3 13">2.7.1.39</ecNumber>
    </recommendedName>
</protein>
<dbReference type="PRINTS" id="PR00958">
    <property type="entry name" value="HOMSERKINASE"/>
</dbReference>
<dbReference type="Pfam" id="PF08544">
    <property type="entry name" value="GHMP_kinases_C"/>
    <property type="match status" value="1"/>
</dbReference>
<keyword evidence="9 13" id="KW-0418">Kinase</keyword>
<dbReference type="InterPro" id="IPR006204">
    <property type="entry name" value="GHMP_kinase_N_dom"/>
</dbReference>
<evidence type="ECO:0000256" key="14">
    <source>
        <dbReference type="SAM" id="MobiDB-lite"/>
    </source>
</evidence>
<dbReference type="Proteomes" id="UP000360750">
    <property type="component" value="Unassembled WGS sequence"/>
</dbReference>
<comment type="pathway">
    <text evidence="1 13">Amino-acid biosynthesis; L-threonine biosynthesis; L-threonine from L-aspartate: step 4/5.</text>
</comment>
<organism evidence="17 18">
    <name type="scientific">Gordonia paraffinivorans</name>
    <dbReference type="NCBI Taxonomy" id="175628"/>
    <lineage>
        <taxon>Bacteria</taxon>
        <taxon>Bacillati</taxon>
        <taxon>Actinomycetota</taxon>
        <taxon>Actinomycetes</taxon>
        <taxon>Mycobacteriales</taxon>
        <taxon>Gordoniaceae</taxon>
        <taxon>Gordonia</taxon>
    </lineage>
</organism>
<dbReference type="GO" id="GO:0009088">
    <property type="term" value="P:threonine biosynthetic process"/>
    <property type="evidence" value="ECO:0007669"/>
    <property type="project" value="UniProtKB-UniRule"/>
</dbReference>
<evidence type="ECO:0000256" key="10">
    <source>
        <dbReference type="ARBA" id="ARBA00022840"/>
    </source>
</evidence>
<keyword evidence="6 13" id="KW-0808">Transferase</keyword>
<dbReference type="PANTHER" id="PTHR20861">
    <property type="entry name" value="HOMOSERINE/4-DIPHOSPHOCYTIDYL-2-C-METHYL-D-ERYTHRITOL KINASE"/>
    <property type="match status" value="1"/>
</dbReference>
<dbReference type="NCBIfam" id="TIGR00191">
    <property type="entry name" value="thrB"/>
    <property type="match status" value="1"/>
</dbReference>
<dbReference type="PROSITE" id="PS00627">
    <property type="entry name" value="GHMP_KINASES_ATP"/>
    <property type="match status" value="1"/>
</dbReference>
<dbReference type="InterPro" id="IPR020568">
    <property type="entry name" value="Ribosomal_Su5_D2-typ_SF"/>
</dbReference>
<evidence type="ECO:0000256" key="11">
    <source>
        <dbReference type="ARBA" id="ARBA00049375"/>
    </source>
</evidence>
<reference evidence="17 18" key="1">
    <citation type="submission" date="2019-02" db="EMBL/GenBank/DDBJ databases">
        <authorList>
            <consortium name="Pathogen Informatics"/>
        </authorList>
    </citation>
    <scope>NUCLEOTIDE SEQUENCE [LARGE SCALE GENOMIC DNA]</scope>
    <source>
        <strain evidence="17 18">3012STDY6756503</strain>
    </source>
</reference>
<dbReference type="EC" id="2.7.1.39" evidence="3 13"/>
<comment type="similarity">
    <text evidence="2 13">Belongs to the GHMP kinase family. Homoserine kinase subfamily.</text>
</comment>
<dbReference type="Pfam" id="PF00288">
    <property type="entry name" value="GHMP_kinases_N"/>
    <property type="match status" value="1"/>
</dbReference>
<evidence type="ECO:0000256" key="3">
    <source>
        <dbReference type="ARBA" id="ARBA00012078"/>
    </source>
</evidence>
<evidence type="ECO:0000256" key="4">
    <source>
        <dbReference type="ARBA" id="ARBA00017858"/>
    </source>
</evidence>
<dbReference type="Gene3D" id="3.30.70.890">
    <property type="entry name" value="GHMP kinase, C-terminal domain"/>
    <property type="match status" value="1"/>
</dbReference>
<keyword evidence="8 13" id="KW-0547">Nucleotide-binding</keyword>
<evidence type="ECO:0000313" key="18">
    <source>
        <dbReference type="Proteomes" id="UP000360750"/>
    </source>
</evidence>
<dbReference type="GO" id="GO:0004413">
    <property type="term" value="F:homoserine kinase activity"/>
    <property type="evidence" value="ECO:0007669"/>
    <property type="project" value="UniProtKB-UniRule"/>
</dbReference>
<evidence type="ECO:0000313" key="17">
    <source>
        <dbReference type="EMBL" id="VFA90515.1"/>
    </source>
</evidence>
<gene>
    <name evidence="13 17" type="primary">thrB</name>
    <name evidence="17" type="ORF">NCTC8139_04100</name>
</gene>
<dbReference type="InterPro" id="IPR014721">
    <property type="entry name" value="Ribsml_uS5_D2-typ_fold_subgr"/>
</dbReference>
<evidence type="ECO:0000256" key="13">
    <source>
        <dbReference type="HAMAP-Rule" id="MF_00384"/>
    </source>
</evidence>
<evidence type="ECO:0000256" key="5">
    <source>
        <dbReference type="ARBA" id="ARBA00022605"/>
    </source>
</evidence>
<evidence type="ECO:0000256" key="9">
    <source>
        <dbReference type="ARBA" id="ARBA00022777"/>
    </source>
</evidence>
<dbReference type="EMBL" id="CAACYD010000007">
    <property type="protein sequence ID" value="VFA90515.1"/>
    <property type="molecule type" value="Genomic_DNA"/>
</dbReference>
<feature type="region of interest" description="Disordered" evidence="14">
    <location>
        <begin position="1"/>
        <end position="34"/>
    </location>
</feature>
<comment type="function">
    <text evidence="12 13">Catalyzes the ATP-dependent phosphorylation of L-homoserine to L-homoserine phosphate.</text>
</comment>
<evidence type="ECO:0000256" key="8">
    <source>
        <dbReference type="ARBA" id="ARBA00022741"/>
    </source>
</evidence>
<accession>A0ABD7V886</accession>
<comment type="caution">
    <text evidence="17">The sequence shown here is derived from an EMBL/GenBank/DDBJ whole genome shotgun (WGS) entry which is preliminary data.</text>
</comment>
<keyword evidence="5 13" id="KW-0028">Amino-acid biosynthesis</keyword>
<dbReference type="InterPro" id="IPR006203">
    <property type="entry name" value="GHMP_knse_ATP-bd_CS"/>
</dbReference>
<evidence type="ECO:0000256" key="1">
    <source>
        <dbReference type="ARBA" id="ARBA00005015"/>
    </source>
</evidence>